<comment type="caution">
    <text evidence="2">The sequence shown here is derived from an EMBL/GenBank/DDBJ whole genome shotgun (WGS) entry which is preliminary data.</text>
</comment>
<evidence type="ECO:0000313" key="2">
    <source>
        <dbReference type="EMBL" id="KAJ7782300.1"/>
    </source>
</evidence>
<feature type="compositionally biased region" description="Basic and acidic residues" evidence="1">
    <location>
        <begin position="11"/>
        <end position="42"/>
    </location>
</feature>
<proteinExistence type="predicted"/>
<sequence length="149" mass="17711">MNNESPPEASESARERRRTERSRAAHREACAKYRDLNSEALRRKARERMKKYQERNQQTEDTQNILRDRARASSKLYRERHAGVLAMRQHLRRREAFEAKYGRACLAARDLKDQDKINARYQQELEERARREEAEIAARLAEWAAGRVN</sequence>
<reference evidence="2" key="1">
    <citation type="submission" date="2023-03" db="EMBL/GenBank/DDBJ databases">
        <title>Massive genome expansion in bonnet fungi (Mycena s.s.) driven by repeated elements and novel gene families across ecological guilds.</title>
        <authorList>
            <consortium name="Lawrence Berkeley National Laboratory"/>
            <person name="Harder C.B."/>
            <person name="Miyauchi S."/>
            <person name="Viragh M."/>
            <person name="Kuo A."/>
            <person name="Thoen E."/>
            <person name="Andreopoulos B."/>
            <person name="Lu D."/>
            <person name="Skrede I."/>
            <person name="Drula E."/>
            <person name="Henrissat B."/>
            <person name="Morin E."/>
            <person name="Kohler A."/>
            <person name="Barry K."/>
            <person name="LaButti K."/>
            <person name="Morin E."/>
            <person name="Salamov A."/>
            <person name="Lipzen A."/>
            <person name="Mereny Z."/>
            <person name="Hegedus B."/>
            <person name="Baldrian P."/>
            <person name="Stursova M."/>
            <person name="Weitz H."/>
            <person name="Taylor A."/>
            <person name="Grigoriev I.V."/>
            <person name="Nagy L.G."/>
            <person name="Martin F."/>
            <person name="Kauserud H."/>
        </authorList>
    </citation>
    <scope>NUCLEOTIDE SEQUENCE</scope>
    <source>
        <strain evidence="2">CBHHK188m</strain>
    </source>
</reference>
<organism evidence="2 3">
    <name type="scientific">Mycena maculata</name>
    <dbReference type="NCBI Taxonomy" id="230809"/>
    <lineage>
        <taxon>Eukaryota</taxon>
        <taxon>Fungi</taxon>
        <taxon>Dikarya</taxon>
        <taxon>Basidiomycota</taxon>
        <taxon>Agaricomycotina</taxon>
        <taxon>Agaricomycetes</taxon>
        <taxon>Agaricomycetidae</taxon>
        <taxon>Agaricales</taxon>
        <taxon>Marasmiineae</taxon>
        <taxon>Mycenaceae</taxon>
        <taxon>Mycena</taxon>
    </lineage>
</organism>
<accession>A0AAD7P042</accession>
<keyword evidence="3" id="KW-1185">Reference proteome</keyword>
<dbReference type="AlphaFoldDB" id="A0AAD7P042"/>
<name>A0AAD7P042_9AGAR</name>
<gene>
    <name evidence="2" type="ORF">DFH07DRAFT_764465</name>
</gene>
<protein>
    <submittedName>
        <fullName evidence="2">Uncharacterized protein</fullName>
    </submittedName>
</protein>
<dbReference type="Proteomes" id="UP001215280">
    <property type="component" value="Unassembled WGS sequence"/>
</dbReference>
<dbReference type="EMBL" id="JARJLG010000003">
    <property type="protein sequence ID" value="KAJ7782300.1"/>
    <property type="molecule type" value="Genomic_DNA"/>
</dbReference>
<evidence type="ECO:0000256" key="1">
    <source>
        <dbReference type="SAM" id="MobiDB-lite"/>
    </source>
</evidence>
<evidence type="ECO:0000313" key="3">
    <source>
        <dbReference type="Proteomes" id="UP001215280"/>
    </source>
</evidence>
<feature type="region of interest" description="Disordered" evidence="1">
    <location>
        <begin position="1"/>
        <end position="65"/>
    </location>
</feature>